<dbReference type="OrthoDB" id="10261040at2759"/>
<evidence type="ECO:0000313" key="2">
    <source>
        <dbReference type="Proteomes" id="UP000027195"/>
    </source>
</evidence>
<sequence>MCSSILAGRGSDSDDYGDIAFWVGKEGGAGGKEGILNALGLLGMVERGKIVSIPHEDGPLPAALAQIPPPELMSSDGISELSDLLSRLHDTFEFRVELPGSEGTVVHFLVGKAEDDGYCGLAGVGVWAGE</sequence>
<dbReference type="Proteomes" id="UP000027195">
    <property type="component" value="Unassembled WGS sequence"/>
</dbReference>
<dbReference type="AlphaFoldDB" id="A0A067LZ10"/>
<protein>
    <submittedName>
        <fullName evidence="1">Uncharacterized protein</fullName>
    </submittedName>
</protein>
<name>A0A067LZ10_BOTB1</name>
<keyword evidence="2" id="KW-1185">Reference proteome</keyword>
<proteinExistence type="predicted"/>
<organism evidence="1 2">
    <name type="scientific">Botryobasidium botryosum (strain FD-172 SS1)</name>
    <dbReference type="NCBI Taxonomy" id="930990"/>
    <lineage>
        <taxon>Eukaryota</taxon>
        <taxon>Fungi</taxon>
        <taxon>Dikarya</taxon>
        <taxon>Basidiomycota</taxon>
        <taxon>Agaricomycotina</taxon>
        <taxon>Agaricomycetes</taxon>
        <taxon>Cantharellales</taxon>
        <taxon>Botryobasidiaceae</taxon>
        <taxon>Botryobasidium</taxon>
    </lineage>
</organism>
<dbReference type="EMBL" id="KL198088">
    <property type="protein sequence ID" value="KDQ08663.1"/>
    <property type="molecule type" value="Genomic_DNA"/>
</dbReference>
<accession>A0A067LZ10</accession>
<evidence type="ECO:0000313" key="1">
    <source>
        <dbReference type="EMBL" id="KDQ08663.1"/>
    </source>
</evidence>
<reference evidence="2" key="1">
    <citation type="journal article" date="2014" name="Proc. Natl. Acad. Sci. U.S.A.">
        <title>Extensive sampling of basidiomycete genomes demonstrates inadequacy of the white-rot/brown-rot paradigm for wood decay fungi.</title>
        <authorList>
            <person name="Riley R."/>
            <person name="Salamov A.A."/>
            <person name="Brown D.W."/>
            <person name="Nagy L.G."/>
            <person name="Floudas D."/>
            <person name="Held B.W."/>
            <person name="Levasseur A."/>
            <person name="Lombard V."/>
            <person name="Morin E."/>
            <person name="Otillar R."/>
            <person name="Lindquist E.A."/>
            <person name="Sun H."/>
            <person name="LaButti K.M."/>
            <person name="Schmutz J."/>
            <person name="Jabbour D."/>
            <person name="Luo H."/>
            <person name="Baker S.E."/>
            <person name="Pisabarro A.G."/>
            <person name="Walton J.D."/>
            <person name="Blanchette R.A."/>
            <person name="Henrissat B."/>
            <person name="Martin F."/>
            <person name="Cullen D."/>
            <person name="Hibbett D.S."/>
            <person name="Grigoriev I.V."/>
        </authorList>
    </citation>
    <scope>NUCLEOTIDE SEQUENCE [LARGE SCALE GENOMIC DNA]</scope>
    <source>
        <strain evidence="2">FD-172 SS1</strain>
    </source>
</reference>
<dbReference type="InParanoid" id="A0A067LZ10"/>
<gene>
    <name evidence="1" type="ORF">BOTBODRAFT_69694</name>
</gene>
<dbReference type="HOGENOM" id="CLU_1937816_0_0_1"/>